<keyword evidence="4" id="KW-1185">Reference proteome</keyword>
<dbReference type="Proteomes" id="UP000295479">
    <property type="component" value="Unassembled WGS sequence"/>
</dbReference>
<reference evidence="3 4" key="1">
    <citation type="submission" date="2019-03" db="EMBL/GenBank/DDBJ databases">
        <title>Flavobacterium AR-3-4 sp. nov. isolated from arctic soil.</title>
        <authorList>
            <person name="Chaudhary D.K."/>
        </authorList>
    </citation>
    <scope>NUCLEOTIDE SEQUENCE [LARGE SCALE GENOMIC DNA]</scope>
    <source>
        <strain evidence="3 4">AR-3-4</strain>
    </source>
</reference>
<proteinExistence type="predicted"/>
<feature type="compositionally biased region" description="Basic residues" evidence="1">
    <location>
        <begin position="163"/>
        <end position="174"/>
    </location>
</feature>
<evidence type="ECO:0000313" key="4">
    <source>
        <dbReference type="Proteomes" id="UP000295479"/>
    </source>
</evidence>
<dbReference type="EMBL" id="SMFK01000001">
    <property type="protein sequence ID" value="TDD99737.1"/>
    <property type="molecule type" value="Genomic_DNA"/>
</dbReference>
<dbReference type="OrthoDB" id="799522at2"/>
<feature type="region of interest" description="Disordered" evidence="1">
    <location>
        <begin position="137"/>
        <end position="174"/>
    </location>
</feature>
<dbReference type="RefSeq" id="WP_132001215.1">
    <property type="nucleotide sequence ID" value="NZ_SMFK01000001.1"/>
</dbReference>
<name>A0A4V2Z060_9FLAO</name>
<feature type="chain" id="PRO_5020854070" description="DUF3300 domain-containing protein" evidence="2">
    <location>
        <begin position="22"/>
        <end position="174"/>
    </location>
</feature>
<feature type="compositionally biased region" description="Basic and acidic residues" evidence="1">
    <location>
        <begin position="137"/>
        <end position="154"/>
    </location>
</feature>
<evidence type="ECO:0000256" key="1">
    <source>
        <dbReference type="SAM" id="MobiDB-lite"/>
    </source>
</evidence>
<feature type="signal peptide" evidence="2">
    <location>
        <begin position="1"/>
        <end position="21"/>
    </location>
</feature>
<sequence>MKTLKLIAVGIILFVSSTSNAQISINLNIGTPPVYHHTENVVVEYYYLPDIETYYDVRACQYVYLDGGSWIRTRNLPYQYRNYDARNGYRVSLNDYHGHHPYQNFNNDRRRYYEGYRGENHSHVMNRNYDRKEYHENNHEDDHENNRENWKENRYASNDRNQKGHYKHENHGRR</sequence>
<keyword evidence="2" id="KW-0732">Signal</keyword>
<evidence type="ECO:0000256" key="2">
    <source>
        <dbReference type="SAM" id="SignalP"/>
    </source>
</evidence>
<protein>
    <recommendedName>
        <fullName evidence="5">DUF3300 domain-containing protein</fullName>
    </recommendedName>
</protein>
<gene>
    <name evidence="3" type="ORF">E0F76_03170</name>
</gene>
<organism evidence="3 4">
    <name type="scientific">Flavobacterium cellulosilyticum</name>
    <dbReference type="NCBI Taxonomy" id="2541731"/>
    <lineage>
        <taxon>Bacteria</taxon>
        <taxon>Pseudomonadati</taxon>
        <taxon>Bacteroidota</taxon>
        <taxon>Flavobacteriia</taxon>
        <taxon>Flavobacteriales</taxon>
        <taxon>Flavobacteriaceae</taxon>
        <taxon>Flavobacterium</taxon>
    </lineage>
</organism>
<evidence type="ECO:0008006" key="5">
    <source>
        <dbReference type="Google" id="ProtNLM"/>
    </source>
</evidence>
<comment type="caution">
    <text evidence="3">The sequence shown here is derived from an EMBL/GenBank/DDBJ whole genome shotgun (WGS) entry which is preliminary data.</text>
</comment>
<accession>A0A4V2Z060</accession>
<evidence type="ECO:0000313" key="3">
    <source>
        <dbReference type="EMBL" id="TDD99737.1"/>
    </source>
</evidence>
<dbReference type="AlphaFoldDB" id="A0A4V2Z060"/>